<dbReference type="PROSITE" id="PS51352">
    <property type="entry name" value="THIOREDOXIN_2"/>
    <property type="match status" value="1"/>
</dbReference>
<name>A0ABQ3HXJ4_9SPHI</name>
<accession>A0ABQ3HXJ4</accession>
<dbReference type="CDD" id="cd02966">
    <property type="entry name" value="TlpA_like_family"/>
    <property type="match status" value="1"/>
</dbReference>
<reference evidence="8" key="1">
    <citation type="journal article" date="2019" name="Int. J. Syst. Evol. Microbiol.">
        <title>The Global Catalogue of Microorganisms (GCM) 10K type strain sequencing project: providing services to taxonomists for standard genome sequencing and annotation.</title>
        <authorList>
            <consortium name="The Broad Institute Genomics Platform"/>
            <consortium name="The Broad Institute Genome Sequencing Center for Infectious Disease"/>
            <person name="Wu L."/>
            <person name="Ma J."/>
        </authorList>
    </citation>
    <scope>NUCLEOTIDE SEQUENCE [LARGE SCALE GENOMIC DNA]</scope>
    <source>
        <strain evidence="8">CGMCC 1.12966</strain>
    </source>
</reference>
<gene>
    <name evidence="7" type="ORF">GCM10017764_29880</name>
</gene>
<feature type="chain" id="PRO_5046575449" evidence="5">
    <location>
        <begin position="22"/>
        <end position="378"/>
    </location>
</feature>
<evidence type="ECO:0000259" key="6">
    <source>
        <dbReference type="PROSITE" id="PS51352"/>
    </source>
</evidence>
<dbReference type="PANTHER" id="PTHR42852:SF6">
    <property type="entry name" value="THIOL:DISULFIDE INTERCHANGE PROTEIN DSBE"/>
    <property type="match status" value="1"/>
</dbReference>
<dbReference type="Proteomes" id="UP000620550">
    <property type="component" value="Unassembled WGS sequence"/>
</dbReference>
<evidence type="ECO:0000256" key="3">
    <source>
        <dbReference type="ARBA" id="ARBA00023157"/>
    </source>
</evidence>
<keyword evidence="4" id="KW-0676">Redox-active center</keyword>
<evidence type="ECO:0000256" key="1">
    <source>
        <dbReference type="ARBA" id="ARBA00004196"/>
    </source>
</evidence>
<evidence type="ECO:0000256" key="4">
    <source>
        <dbReference type="ARBA" id="ARBA00023284"/>
    </source>
</evidence>
<keyword evidence="2" id="KW-0201">Cytochrome c-type biogenesis</keyword>
<dbReference type="EMBL" id="BNAF01000012">
    <property type="protein sequence ID" value="GHE44687.1"/>
    <property type="molecule type" value="Genomic_DNA"/>
</dbReference>
<feature type="signal peptide" evidence="5">
    <location>
        <begin position="1"/>
        <end position="21"/>
    </location>
</feature>
<sequence>MDAIKQVIAVLLLLHASCGMAQDRFEIQGRIPSLETGGKIVLSYVNSHGKNALDSAIVKKGRFSFHGTTSFAHKAQLSYRPINSSVAKKEATAPDYQQFYLEKGTYRVKGKDSLSNATIKGTAAQEDFNAYNLLTKDLLAQFKDITARFSKVYYAKVKDTLAIQAIQAEARPVHARIEAVLDSFIFSHPDSYVALDLILENKTAVIDPATFGKYYDPLSARVLASFNGQRLTEKYEKAKQIAIGKVVDFEQPDIDGNIFRLSSLRGKYVLVDFWASWCMPCRAENPNLLKAYEAFKDKNFEIVGVSLDEGRAAWLTAVEQDGMPWKQVSELKDFKTGLAVKYGITAIPQNFLINPEGVIVAKDLRGENVEKIIASFIK</sequence>
<proteinExistence type="predicted"/>
<keyword evidence="5" id="KW-0732">Signal</keyword>
<dbReference type="RefSeq" id="WP_189627506.1">
    <property type="nucleotide sequence ID" value="NZ_BNAF01000012.1"/>
</dbReference>
<dbReference type="Pfam" id="PF14289">
    <property type="entry name" value="DUF4369"/>
    <property type="match status" value="1"/>
</dbReference>
<comment type="caution">
    <text evidence="7">The sequence shown here is derived from an EMBL/GenBank/DDBJ whole genome shotgun (WGS) entry which is preliminary data.</text>
</comment>
<keyword evidence="3" id="KW-1015">Disulfide bond</keyword>
<evidence type="ECO:0000256" key="2">
    <source>
        <dbReference type="ARBA" id="ARBA00022748"/>
    </source>
</evidence>
<keyword evidence="8" id="KW-1185">Reference proteome</keyword>
<dbReference type="InterPro" id="IPR013766">
    <property type="entry name" value="Thioredoxin_domain"/>
</dbReference>
<evidence type="ECO:0000256" key="5">
    <source>
        <dbReference type="SAM" id="SignalP"/>
    </source>
</evidence>
<organism evidence="7 8">
    <name type="scientific">Sphingobacterium griseoflavum</name>
    <dbReference type="NCBI Taxonomy" id="1474952"/>
    <lineage>
        <taxon>Bacteria</taxon>
        <taxon>Pseudomonadati</taxon>
        <taxon>Bacteroidota</taxon>
        <taxon>Sphingobacteriia</taxon>
        <taxon>Sphingobacteriales</taxon>
        <taxon>Sphingobacteriaceae</taxon>
        <taxon>Sphingobacterium</taxon>
    </lineage>
</organism>
<evidence type="ECO:0000313" key="7">
    <source>
        <dbReference type="EMBL" id="GHE44687.1"/>
    </source>
</evidence>
<dbReference type="InterPro" id="IPR025380">
    <property type="entry name" value="DUF4369"/>
</dbReference>
<protein>
    <submittedName>
        <fullName evidence="7">Thiol:disulfide interchange protein</fullName>
    </submittedName>
</protein>
<dbReference type="InterPro" id="IPR050553">
    <property type="entry name" value="Thioredoxin_ResA/DsbE_sf"/>
</dbReference>
<dbReference type="InterPro" id="IPR000866">
    <property type="entry name" value="AhpC/TSA"/>
</dbReference>
<dbReference type="InterPro" id="IPR036249">
    <property type="entry name" value="Thioredoxin-like_sf"/>
</dbReference>
<dbReference type="SUPFAM" id="SSF52833">
    <property type="entry name" value="Thioredoxin-like"/>
    <property type="match status" value="1"/>
</dbReference>
<feature type="domain" description="Thioredoxin" evidence="6">
    <location>
        <begin position="240"/>
        <end position="378"/>
    </location>
</feature>
<evidence type="ECO:0000313" key="8">
    <source>
        <dbReference type="Proteomes" id="UP000620550"/>
    </source>
</evidence>
<comment type="subcellular location">
    <subcellularLocation>
        <location evidence="1">Cell envelope</location>
    </subcellularLocation>
</comment>
<dbReference type="Gene3D" id="3.40.30.10">
    <property type="entry name" value="Glutaredoxin"/>
    <property type="match status" value="1"/>
</dbReference>
<dbReference type="PANTHER" id="PTHR42852">
    <property type="entry name" value="THIOL:DISULFIDE INTERCHANGE PROTEIN DSBE"/>
    <property type="match status" value="1"/>
</dbReference>
<dbReference type="Pfam" id="PF00578">
    <property type="entry name" value="AhpC-TSA"/>
    <property type="match status" value="1"/>
</dbReference>